<dbReference type="SMART" id="SM00729">
    <property type="entry name" value="Elp3"/>
    <property type="match status" value="1"/>
</dbReference>
<protein>
    <recommendedName>
        <fullName evidence="3 10">Heme chaperone HemW</fullName>
    </recommendedName>
</protein>
<comment type="function">
    <text evidence="10">Probably acts as a heme chaperone, transferring heme to an unknown acceptor. Binds one molecule of heme per monomer, possibly covalently. Binds 1 [4Fe-4S] cluster. The cluster is coordinated with 3 cysteines and an exchangeable S-adenosyl-L-methionine.</text>
</comment>
<evidence type="ECO:0000313" key="12">
    <source>
        <dbReference type="EMBL" id="TQV74056.1"/>
    </source>
</evidence>
<comment type="similarity">
    <text evidence="2">Belongs to the anaerobic coproporphyrinogen-III oxidase family. HemW subfamily.</text>
</comment>
<keyword evidence="9 10" id="KW-0143">Chaperone</keyword>
<dbReference type="GO" id="GO:0004109">
    <property type="term" value="F:coproporphyrinogen oxidase activity"/>
    <property type="evidence" value="ECO:0007669"/>
    <property type="project" value="InterPro"/>
</dbReference>
<dbReference type="InterPro" id="IPR004559">
    <property type="entry name" value="HemW-like"/>
</dbReference>
<dbReference type="GO" id="GO:0005737">
    <property type="term" value="C:cytoplasm"/>
    <property type="evidence" value="ECO:0007669"/>
    <property type="project" value="UniProtKB-SubCell"/>
</dbReference>
<dbReference type="InterPro" id="IPR010723">
    <property type="entry name" value="HemN_C"/>
</dbReference>
<dbReference type="PANTHER" id="PTHR13932">
    <property type="entry name" value="COPROPORPHYRINIGEN III OXIDASE"/>
    <property type="match status" value="1"/>
</dbReference>
<dbReference type="SFLD" id="SFLDS00029">
    <property type="entry name" value="Radical_SAM"/>
    <property type="match status" value="1"/>
</dbReference>
<keyword evidence="5 10" id="KW-0949">S-adenosyl-L-methionine</keyword>
<dbReference type="AlphaFoldDB" id="A0A545TA22"/>
<keyword evidence="10" id="KW-0004">4Fe-4S</keyword>
<evidence type="ECO:0000256" key="9">
    <source>
        <dbReference type="ARBA" id="ARBA00023186"/>
    </source>
</evidence>
<dbReference type="InterPro" id="IPR006638">
    <property type="entry name" value="Elp3/MiaA/NifB-like_rSAM"/>
</dbReference>
<sequence>MALSELPPLSLYIHTPWCVQKCPYCDFNSHQLKTELPEDAYVERLIEDLSQDIPKVWGRQLNSIFIGGGTPSLLSPNSYEKLFSGIRALIPFHADIEITMEANPGTVEADKFNGFFESGINRISIGVQSFDDRFLSKLGRIHSADEAGRAFQIAREAGFDNINLDLMYALPNQSIFEAMADLSRAIELGPEHISWYQLTLEPNTLFYHQPPPLPDDDKTAEISEHGIAKLANAGYQRYEVSAYSKNGVYPSAHNLNYWQFGDYLGIGAGAHAKISRQDEQTITRSSKRRHPKDYLNADLSFIDSSKTIPVAELPLEFMMNALRLKNGVDESLFFAHTGLLLSEIETALSAAEEAALLERSNGKIRPTSTGLNFLNETLSYFLPENFPHLNHSQTISVKNLS</sequence>
<comment type="subcellular location">
    <subcellularLocation>
        <location evidence="10">Cytoplasm</location>
    </subcellularLocation>
</comment>
<dbReference type="GO" id="GO:0051539">
    <property type="term" value="F:4 iron, 4 sulfur cluster binding"/>
    <property type="evidence" value="ECO:0007669"/>
    <property type="project" value="UniProtKB-UniRule"/>
</dbReference>
<evidence type="ECO:0000256" key="3">
    <source>
        <dbReference type="ARBA" id="ARBA00017228"/>
    </source>
</evidence>
<organism evidence="12 13">
    <name type="scientific">Aliikangiella marina</name>
    <dbReference type="NCBI Taxonomy" id="1712262"/>
    <lineage>
        <taxon>Bacteria</taxon>
        <taxon>Pseudomonadati</taxon>
        <taxon>Pseudomonadota</taxon>
        <taxon>Gammaproteobacteria</taxon>
        <taxon>Oceanospirillales</taxon>
        <taxon>Pleioneaceae</taxon>
        <taxon>Aliikangiella</taxon>
    </lineage>
</organism>
<evidence type="ECO:0000256" key="6">
    <source>
        <dbReference type="ARBA" id="ARBA00022723"/>
    </source>
</evidence>
<evidence type="ECO:0000256" key="7">
    <source>
        <dbReference type="ARBA" id="ARBA00023004"/>
    </source>
</evidence>
<evidence type="ECO:0000256" key="1">
    <source>
        <dbReference type="ARBA" id="ARBA00001966"/>
    </source>
</evidence>
<dbReference type="SFLD" id="SFLDG01082">
    <property type="entry name" value="B12-binding_domain_containing"/>
    <property type="match status" value="1"/>
</dbReference>
<evidence type="ECO:0000256" key="2">
    <source>
        <dbReference type="ARBA" id="ARBA00006100"/>
    </source>
</evidence>
<feature type="domain" description="Radical SAM core" evidence="11">
    <location>
        <begin position="3"/>
        <end position="237"/>
    </location>
</feature>
<proteinExistence type="inferred from homology"/>
<dbReference type="Pfam" id="PF06969">
    <property type="entry name" value="HemN_C"/>
    <property type="match status" value="1"/>
</dbReference>
<comment type="cofactor">
    <cofactor evidence="1">
        <name>[4Fe-4S] cluster</name>
        <dbReference type="ChEBI" id="CHEBI:49883"/>
    </cofactor>
</comment>
<dbReference type="SUPFAM" id="SSF102114">
    <property type="entry name" value="Radical SAM enzymes"/>
    <property type="match status" value="1"/>
</dbReference>
<dbReference type="CDD" id="cd01335">
    <property type="entry name" value="Radical_SAM"/>
    <property type="match status" value="1"/>
</dbReference>
<evidence type="ECO:0000256" key="8">
    <source>
        <dbReference type="ARBA" id="ARBA00023014"/>
    </source>
</evidence>
<dbReference type="SFLD" id="SFLDG01065">
    <property type="entry name" value="anaerobic_coproporphyrinogen-I"/>
    <property type="match status" value="1"/>
</dbReference>
<dbReference type="InterPro" id="IPR058240">
    <property type="entry name" value="rSAM_sf"/>
</dbReference>
<dbReference type="Gene3D" id="3.20.20.70">
    <property type="entry name" value="Aldolase class I"/>
    <property type="match status" value="1"/>
</dbReference>
<dbReference type="EMBL" id="VIKR01000003">
    <property type="protein sequence ID" value="TQV74056.1"/>
    <property type="molecule type" value="Genomic_DNA"/>
</dbReference>
<evidence type="ECO:0000313" key="13">
    <source>
        <dbReference type="Proteomes" id="UP000317839"/>
    </source>
</evidence>
<dbReference type="GO" id="GO:0046872">
    <property type="term" value="F:metal ion binding"/>
    <property type="evidence" value="ECO:0007669"/>
    <property type="project" value="UniProtKB-UniRule"/>
</dbReference>
<dbReference type="SFLD" id="SFLDF00562">
    <property type="entry name" value="HemN-like__clustered_with_heat"/>
    <property type="match status" value="1"/>
</dbReference>
<reference evidence="12 13" key="1">
    <citation type="submission" date="2019-06" db="EMBL/GenBank/DDBJ databases">
        <title>Draft genome of Aliikangiella marina GYP-15.</title>
        <authorList>
            <person name="Wang G."/>
        </authorList>
    </citation>
    <scope>NUCLEOTIDE SEQUENCE [LARGE SCALE GENOMIC DNA]</scope>
    <source>
        <strain evidence="12 13">GYP-15</strain>
    </source>
</reference>
<accession>A0A545TA22</accession>
<keyword evidence="8 10" id="KW-0411">Iron-sulfur</keyword>
<evidence type="ECO:0000256" key="10">
    <source>
        <dbReference type="RuleBase" id="RU364116"/>
    </source>
</evidence>
<dbReference type="SFLD" id="SFLDF00288">
    <property type="entry name" value="HemN-like__clustered_with_nucl"/>
    <property type="match status" value="1"/>
</dbReference>
<keyword evidence="10" id="KW-0963">Cytoplasm</keyword>
<dbReference type="PANTHER" id="PTHR13932:SF5">
    <property type="entry name" value="RADICAL S-ADENOSYL METHIONINE DOMAIN-CONTAINING PROTEIN 1, MITOCHONDRIAL"/>
    <property type="match status" value="1"/>
</dbReference>
<dbReference type="Proteomes" id="UP000317839">
    <property type="component" value="Unassembled WGS sequence"/>
</dbReference>
<dbReference type="NCBIfam" id="TIGR00539">
    <property type="entry name" value="hemN_rel"/>
    <property type="match status" value="1"/>
</dbReference>
<evidence type="ECO:0000256" key="5">
    <source>
        <dbReference type="ARBA" id="ARBA00022691"/>
    </source>
</evidence>
<dbReference type="PROSITE" id="PS51918">
    <property type="entry name" value="RADICAL_SAM"/>
    <property type="match status" value="1"/>
</dbReference>
<dbReference type="GO" id="GO:0006779">
    <property type="term" value="P:porphyrin-containing compound biosynthetic process"/>
    <property type="evidence" value="ECO:0007669"/>
    <property type="project" value="InterPro"/>
</dbReference>
<dbReference type="Pfam" id="PF04055">
    <property type="entry name" value="Radical_SAM"/>
    <property type="match status" value="1"/>
</dbReference>
<evidence type="ECO:0000259" key="11">
    <source>
        <dbReference type="PROSITE" id="PS51918"/>
    </source>
</evidence>
<keyword evidence="6 10" id="KW-0479">Metal-binding</keyword>
<dbReference type="RefSeq" id="WP_142942764.1">
    <property type="nucleotide sequence ID" value="NZ_VIKR01000003.1"/>
</dbReference>
<comment type="caution">
    <text evidence="12">The sequence shown here is derived from an EMBL/GenBank/DDBJ whole genome shotgun (WGS) entry which is preliminary data.</text>
</comment>
<name>A0A545TA22_9GAMM</name>
<dbReference type="InterPro" id="IPR007197">
    <property type="entry name" value="rSAM"/>
</dbReference>
<dbReference type="InterPro" id="IPR034505">
    <property type="entry name" value="Coproporphyrinogen-III_oxidase"/>
</dbReference>
<keyword evidence="7 10" id="KW-0408">Iron</keyword>
<keyword evidence="13" id="KW-1185">Reference proteome</keyword>
<gene>
    <name evidence="12" type="primary">hemW</name>
    <name evidence="12" type="ORF">FLL45_14455</name>
</gene>
<evidence type="ECO:0000256" key="4">
    <source>
        <dbReference type="ARBA" id="ARBA00022617"/>
    </source>
</evidence>
<dbReference type="InterPro" id="IPR013785">
    <property type="entry name" value="Aldolase_TIM"/>
</dbReference>
<keyword evidence="4 10" id="KW-0349">Heme</keyword>
<dbReference type="OrthoDB" id="9808022at2"/>